<gene>
    <name evidence="1" type="ORF">GIB67_027221</name>
</gene>
<dbReference type="PANTHER" id="PTHR33116">
    <property type="entry name" value="REVERSE TRANSCRIPTASE ZINC-BINDING DOMAIN-CONTAINING PROTEIN-RELATED-RELATED"/>
    <property type="match status" value="1"/>
</dbReference>
<organism evidence="1 2">
    <name type="scientific">Kingdonia uniflora</name>
    <dbReference type="NCBI Taxonomy" id="39325"/>
    <lineage>
        <taxon>Eukaryota</taxon>
        <taxon>Viridiplantae</taxon>
        <taxon>Streptophyta</taxon>
        <taxon>Embryophyta</taxon>
        <taxon>Tracheophyta</taxon>
        <taxon>Spermatophyta</taxon>
        <taxon>Magnoliopsida</taxon>
        <taxon>Ranunculales</taxon>
        <taxon>Circaeasteraceae</taxon>
        <taxon>Kingdonia</taxon>
    </lineage>
</organism>
<reference evidence="1 2" key="1">
    <citation type="journal article" date="2020" name="IScience">
        <title>Genome Sequencing of the Endangered Kingdonia uniflora (Circaeasteraceae, Ranunculales) Reveals Potential Mechanisms of Evolutionary Specialization.</title>
        <authorList>
            <person name="Sun Y."/>
            <person name="Deng T."/>
            <person name="Zhang A."/>
            <person name="Moore M.J."/>
            <person name="Landis J.B."/>
            <person name="Lin N."/>
            <person name="Zhang H."/>
            <person name="Zhang X."/>
            <person name="Huang J."/>
            <person name="Zhang X."/>
            <person name="Sun H."/>
            <person name="Wang H."/>
        </authorList>
    </citation>
    <scope>NUCLEOTIDE SEQUENCE [LARGE SCALE GENOMIC DNA]</scope>
    <source>
        <strain evidence="1">TB1705</strain>
        <tissue evidence="1">Leaf</tissue>
    </source>
</reference>
<protein>
    <recommendedName>
        <fullName evidence="3">Reverse transcriptase zinc-binding domain-containing protein</fullName>
    </recommendedName>
</protein>
<evidence type="ECO:0008006" key="3">
    <source>
        <dbReference type="Google" id="ProtNLM"/>
    </source>
</evidence>
<dbReference type="PANTHER" id="PTHR33116:SF80">
    <property type="entry name" value="REVERSE TRANSCRIPTASE ZINC-BINDING DOMAIN-CONTAINING PROTEIN"/>
    <property type="match status" value="1"/>
</dbReference>
<comment type="caution">
    <text evidence="1">The sequence shown here is derived from an EMBL/GenBank/DDBJ whole genome shotgun (WGS) entry which is preliminary data.</text>
</comment>
<evidence type="ECO:0000313" key="1">
    <source>
        <dbReference type="EMBL" id="KAF6135347.1"/>
    </source>
</evidence>
<sequence length="235" mass="26954">MPAAGRSRCAGVLKHMHGCFDFPKAILTKIEHQFICFLWSGSENVKCLFSAAWVNVCVPKSEGRLGLKRLKDFNESIMMRTLWNLVSGTVNPWTQWVKANYLKDKSFWTVKPPDDCSWAWRSILKKRVTALKYCKIIVGDGKSTFIWQDPWLIGDNLNLTTSRHSIMVSGLPYISKVYKMISANSDWIIPYKSTRAEDLKEIWRIIQAGPKPDIQDRDRMVWTLTTNGTFSSKSA</sequence>
<proteinExistence type="predicted"/>
<evidence type="ECO:0000313" key="2">
    <source>
        <dbReference type="Proteomes" id="UP000541444"/>
    </source>
</evidence>
<dbReference type="Proteomes" id="UP000541444">
    <property type="component" value="Unassembled WGS sequence"/>
</dbReference>
<dbReference type="AlphaFoldDB" id="A0A7J7KYD5"/>
<dbReference type="OrthoDB" id="1752041at2759"/>
<accession>A0A7J7KYD5</accession>
<keyword evidence="2" id="KW-1185">Reference proteome</keyword>
<dbReference type="EMBL" id="JACGCM010002788">
    <property type="protein sequence ID" value="KAF6135347.1"/>
    <property type="molecule type" value="Genomic_DNA"/>
</dbReference>
<name>A0A7J7KYD5_9MAGN</name>